<reference evidence="2 3" key="2">
    <citation type="journal article" date="2023" name="Mol. Biol. Evol.">
        <title>Genomics of Secondarily Temperate Adaptation in the Only Non-Antarctic Icefish.</title>
        <authorList>
            <person name="Rivera-Colon A.G."/>
            <person name="Rayamajhi N."/>
            <person name="Minhas B.F."/>
            <person name="Madrigal G."/>
            <person name="Bilyk K.T."/>
            <person name="Yoon V."/>
            <person name="Hune M."/>
            <person name="Gregory S."/>
            <person name="Cheng C.H.C."/>
            <person name="Catchen J.M."/>
        </authorList>
    </citation>
    <scope>NUCLEOTIDE SEQUENCE [LARGE SCALE GENOMIC DNA]</scope>
    <source>
        <strain evidence="2">JMC-PN-2008</strain>
    </source>
</reference>
<evidence type="ECO:0000256" key="1">
    <source>
        <dbReference type="SAM" id="MobiDB-lite"/>
    </source>
</evidence>
<proteinExistence type="predicted"/>
<dbReference type="Proteomes" id="UP001346869">
    <property type="component" value="Unassembled WGS sequence"/>
</dbReference>
<feature type="compositionally biased region" description="Polar residues" evidence="1">
    <location>
        <begin position="64"/>
        <end position="84"/>
    </location>
</feature>
<evidence type="ECO:0000313" key="2">
    <source>
        <dbReference type="EMBL" id="KAK5869902.1"/>
    </source>
</evidence>
<dbReference type="AlphaFoldDB" id="A0AAN7XYX7"/>
<accession>A0AAN7XYX7</accession>
<name>A0AAN7XYX7_ELEMC</name>
<dbReference type="EMBL" id="JAUZQC010000006">
    <property type="protein sequence ID" value="KAK5869902.1"/>
    <property type="molecule type" value="Genomic_DNA"/>
</dbReference>
<protein>
    <submittedName>
        <fullName evidence="2">Uncharacterized protein</fullName>
    </submittedName>
</protein>
<comment type="caution">
    <text evidence="2">The sequence shown here is derived from an EMBL/GenBank/DDBJ whole genome shotgun (WGS) entry which is preliminary data.</text>
</comment>
<gene>
    <name evidence="2" type="ORF">PBY51_024583</name>
</gene>
<feature type="region of interest" description="Disordered" evidence="1">
    <location>
        <begin position="50"/>
        <end position="84"/>
    </location>
</feature>
<keyword evidence="3" id="KW-1185">Reference proteome</keyword>
<evidence type="ECO:0000313" key="3">
    <source>
        <dbReference type="Proteomes" id="UP001346869"/>
    </source>
</evidence>
<reference evidence="2 3" key="1">
    <citation type="journal article" date="2023" name="Genes (Basel)">
        <title>Chromosome-Level Genome Assembly and Circadian Gene Repertoire of the Patagonia Blennie Eleginops maclovinus-The Closest Ancestral Proxy of Antarctic Cryonotothenioids.</title>
        <authorList>
            <person name="Cheng C.C."/>
            <person name="Rivera-Colon A.G."/>
            <person name="Minhas B.F."/>
            <person name="Wilson L."/>
            <person name="Rayamajhi N."/>
            <person name="Vargas-Chacoff L."/>
            <person name="Catchen J.M."/>
        </authorList>
    </citation>
    <scope>NUCLEOTIDE SEQUENCE [LARGE SCALE GENOMIC DNA]</scope>
    <source>
        <strain evidence="2">JMC-PN-2008</strain>
    </source>
</reference>
<organism evidence="2 3">
    <name type="scientific">Eleginops maclovinus</name>
    <name type="common">Patagonian blennie</name>
    <name type="synonym">Eleginus maclovinus</name>
    <dbReference type="NCBI Taxonomy" id="56733"/>
    <lineage>
        <taxon>Eukaryota</taxon>
        <taxon>Metazoa</taxon>
        <taxon>Chordata</taxon>
        <taxon>Craniata</taxon>
        <taxon>Vertebrata</taxon>
        <taxon>Euteleostomi</taxon>
        <taxon>Actinopterygii</taxon>
        <taxon>Neopterygii</taxon>
        <taxon>Teleostei</taxon>
        <taxon>Neoteleostei</taxon>
        <taxon>Acanthomorphata</taxon>
        <taxon>Eupercaria</taxon>
        <taxon>Perciformes</taxon>
        <taxon>Notothenioidei</taxon>
        <taxon>Eleginopidae</taxon>
        <taxon>Eleginops</taxon>
    </lineage>
</organism>
<sequence>MLNKKPGKHMLGPQRKILKWDTGLEDTWRPRDKFILQQISLNSGPLLDLYSPRGAENGDHTDSNKASSFTRETDVTYQTNQTDR</sequence>